<gene>
    <name evidence="4" type="ORF">SE15_06940</name>
</gene>
<dbReference type="Pfam" id="PF13242">
    <property type="entry name" value="Hydrolase_like"/>
    <property type="match status" value="1"/>
</dbReference>
<dbReference type="AlphaFoldDB" id="A0A0P6Y2Q9"/>
<dbReference type="InterPro" id="IPR036412">
    <property type="entry name" value="HAD-like_sf"/>
</dbReference>
<dbReference type="Gene3D" id="3.40.50.1000">
    <property type="entry name" value="HAD superfamily/HAD-like"/>
    <property type="match status" value="2"/>
</dbReference>
<dbReference type="PIRSF" id="PIRSF000915">
    <property type="entry name" value="PGP-type_phosphatase"/>
    <property type="match status" value="1"/>
</dbReference>
<dbReference type="NCBIfam" id="TIGR01460">
    <property type="entry name" value="HAD-SF-IIA"/>
    <property type="match status" value="1"/>
</dbReference>
<dbReference type="RefSeq" id="WP_054521390.1">
    <property type="nucleotide sequence ID" value="NZ_LGKO01000003.1"/>
</dbReference>
<feature type="binding site" evidence="3">
    <location>
        <position position="206"/>
    </location>
    <ligand>
        <name>Mg(2+)</name>
        <dbReference type="ChEBI" id="CHEBI:18420"/>
    </ligand>
</feature>
<keyword evidence="5" id="KW-1185">Reference proteome</keyword>
<evidence type="ECO:0000313" key="5">
    <source>
        <dbReference type="Proteomes" id="UP000050544"/>
    </source>
</evidence>
<dbReference type="GO" id="GO:0005737">
    <property type="term" value="C:cytoplasm"/>
    <property type="evidence" value="ECO:0007669"/>
    <property type="project" value="TreeGrafter"/>
</dbReference>
<evidence type="ECO:0000256" key="1">
    <source>
        <dbReference type="PIRSR" id="PIRSR000915-1"/>
    </source>
</evidence>
<dbReference type="CDD" id="cd07530">
    <property type="entry name" value="HAD_Pase_UmpH-like"/>
    <property type="match status" value="1"/>
</dbReference>
<organism evidence="4 5">
    <name type="scientific">Thermanaerothrix daxensis</name>
    <dbReference type="NCBI Taxonomy" id="869279"/>
    <lineage>
        <taxon>Bacteria</taxon>
        <taxon>Bacillati</taxon>
        <taxon>Chloroflexota</taxon>
        <taxon>Anaerolineae</taxon>
        <taxon>Anaerolineales</taxon>
        <taxon>Anaerolineaceae</taxon>
        <taxon>Thermanaerothrix</taxon>
    </lineage>
</organism>
<dbReference type="Proteomes" id="UP000050544">
    <property type="component" value="Unassembled WGS sequence"/>
</dbReference>
<keyword evidence="4" id="KW-0378">Hydrolase</keyword>
<reference evidence="4 5" key="1">
    <citation type="submission" date="2015-07" db="EMBL/GenBank/DDBJ databases">
        <title>Whole genome sequence of Thermanaerothrix daxensis DSM 23592.</title>
        <authorList>
            <person name="Hemp J."/>
            <person name="Ward L.M."/>
            <person name="Pace L.A."/>
            <person name="Fischer W.W."/>
        </authorList>
    </citation>
    <scope>NUCLEOTIDE SEQUENCE [LARGE SCALE GENOMIC DNA]</scope>
    <source>
        <strain evidence="4 5">GNS-1</strain>
    </source>
</reference>
<dbReference type="Pfam" id="PF13344">
    <property type="entry name" value="Hydrolase_6"/>
    <property type="match status" value="1"/>
</dbReference>
<sequence length="255" mass="27729">MPTAKAFLIDMDGVLISGSAMIPGADQFIARLRKKGLPFLVLTNNSMYTPADLAHRLQHLGLEITKDQIFTSAMATARFVASQKPQGKAFVIGESGLQVALHEVGYIQTDIDPDYVILGETHSYHLEHITKAVRLVLAGARFIATNPDPTGPGEGGIVPACGAMAALIERATRRSPFFIGKPNPFMMRSALNYLGVHSEDTVMIGDRMDTDILAGTQTGLQTILVLSGVTRLEDVEKFPYRPHRIFNSVAEIPLD</sequence>
<feature type="binding site" evidence="3">
    <location>
        <position position="12"/>
    </location>
    <ligand>
        <name>Mg(2+)</name>
        <dbReference type="ChEBI" id="CHEBI:18420"/>
    </ligand>
</feature>
<dbReference type="PATRIC" id="fig|869279.4.peg.2787"/>
<dbReference type="GO" id="GO:0016791">
    <property type="term" value="F:phosphatase activity"/>
    <property type="evidence" value="ECO:0007669"/>
    <property type="project" value="TreeGrafter"/>
</dbReference>
<keyword evidence="3" id="KW-0460">Magnesium</keyword>
<dbReference type="PANTHER" id="PTHR19288">
    <property type="entry name" value="4-NITROPHENYLPHOSPHATASE-RELATED"/>
    <property type="match status" value="1"/>
</dbReference>
<proteinExistence type="predicted"/>
<feature type="active site" description="Nucleophile" evidence="1">
    <location>
        <position position="10"/>
    </location>
</feature>
<comment type="cofactor">
    <cofactor evidence="3">
        <name>Mg(2+)</name>
        <dbReference type="ChEBI" id="CHEBI:18420"/>
    </cofactor>
    <text evidence="3">Divalent metal ions. Mg(2+) is the most effective.</text>
</comment>
<dbReference type="InterPro" id="IPR006357">
    <property type="entry name" value="HAD-SF_hydro_IIA"/>
</dbReference>
<accession>A0A0P6Y2Q9</accession>
<evidence type="ECO:0000256" key="3">
    <source>
        <dbReference type="PIRSR" id="PIRSR000915-3"/>
    </source>
</evidence>
<dbReference type="SFLD" id="SFLDG01139">
    <property type="entry name" value="C2.A:_Pyridoxal_Phosphate_Phos"/>
    <property type="match status" value="1"/>
</dbReference>
<dbReference type="SFLD" id="SFLDS00003">
    <property type="entry name" value="Haloacid_Dehalogenase"/>
    <property type="match status" value="1"/>
</dbReference>
<dbReference type="SUPFAM" id="SSF56784">
    <property type="entry name" value="HAD-like"/>
    <property type="match status" value="1"/>
</dbReference>
<evidence type="ECO:0000256" key="2">
    <source>
        <dbReference type="PIRSR" id="PIRSR000915-2"/>
    </source>
</evidence>
<dbReference type="GO" id="GO:0046872">
    <property type="term" value="F:metal ion binding"/>
    <property type="evidence" value="ECO:0007669"/>
    <property type="project" value="UniProtKB-KW"/>
</dbReference>
<protein>
    <submittedName>
        <fullName evidence="4">HAD family hydrolase</fullName>
    </submittedName>
</protein>
<dbReference type="PANTHER" id="PTHR19288:SF46">
    <property type="entry name" value="HALOACID DEHALOGENASE-LIKE HYDROLASE DOMAIN-CONTAINING PROTEIN 2"/>
    <property type="match status" value="1"/>
</dbReference>
<dbReference type="OrthoDB" id="9810449at2"/>
<dbReference type="InterPro" id="IPR023214">
    <property type="entry name" value="HAD_sf"/>
</dbReference>
<feature type="active site" description="Proton donor" evidence="1">
    <location>
        <position position="12"/>
    </location>
</feature>
<feature type="binding site" evidence="3">
    <location>
        <position position="10"/>
    </location>
    <ligand>
        <name>Mg(2+)</name>
        <dbReference type="ChEBI" id="CHEBI:18420"/>
    </ligand>
</feature>
<name>A0A0P6Y2Q9_9CHLR</name>
<evidence type="ECO:0000313" key="4">
    <source>
        <dbReference type="EMBL" id="KPL83407.1"/>
    </source>
</evidence>
<feature type="binding site" evidence="2">
    <location>
        <position position="181"/>
    </location>
    <ligand>
        <name>substrate</name>
    </ligand>
</feature>
<comment type="caution">
    <text evidence="4">The sequence shown here is derived from an EMBL/GenBank/DDBJ whole genome shotgun (WGS) entry which is preliminary data.</text>
</comment>
<dbReference type="STRING" id="869279.SE15_06940"/>
<keyword evidence="3" id="KW-0479">Metal-binding</keyword>
<dbReference type="EMBL" id="LGKO01000003">
    <property type="protein sequence ID" value="KPL83407.1"/>
    <property type="molecule type" value="Genomic_DNA"/>
</dbReference>